<dbReference type="OrthoDB" id="9802426at2"/>
<evidence type="ECO:0000256" key="5">
    <source>
        <dbReference type="PROSITE-ProRule" id="PRU01091"/>
    </source>
</evidence>
<evidence type="ECO:0000313" key="9">
    <source>
        <dbReference type="Proteomes" id="UP000239709"/>
    </source>
</evidence>
<evidence type="ECO:0000256" key="1">
    <source>
        <dbReference type="ARBA" id="ARBA00023015"/>
    </source>
</evidence>
<dbReference type="SMART" id="SM00862">
    <property type="entry name" value="Trans_reg_C"/>
    <property type="match status" value="1"/>
</dbReference>
<feature type="modified residue" description="4-aspartylphosphate" evidence="4">
    <location>
        <position position="51"/>
    </location>
</feature>
<evidence type="ECO:0000256" key="3">
    <source>
        <dbReference type="ARBA" id="ARBA00023163"/>
    </source>
</evidence>
<keyword evidence="1" id="KW-0805">Transcription regulation</keyword>
<dbReference type="SUPFAM" id="SSF46894">
    <property type="entry name" value="C-terminal effector domain of the bipartite response regulators"/>
    <property type="match status" value="1"/>
</dbReference>
<keyword evidence="4" id="KW-0597">Phosphoprotein</keyword>
<dbReference type="Gene3D" id="1.10.10.10">
    <property type="entry name" value="Winged helix-like DNA-binding domain superfamily/Winged helix DNA-binding domain"/>
    <property type="match status" value="1"/>
</dbReference>
<dbReference type="PANTHER" id="PTHR48111:SF67">
    <property type="entry name" value="TRANSCRIPTIONAL REGULATORY PROTEIN TCTD"/>
    <property type="match status" value="1"/>
</dbReference>
<evidence type="ECO:0000313" key="8">
    <source>
        <dbReference type="EMBL" id="AVO36188.1"/>
    </source>
</evidence>
<dbReference type="InterPro" id="IPR036388">
    <property type="entry name" value="WH-like_DNA-bd_sf"/>
</dbReference>
<evidence type="ECO:0000256" key="2">
    <source>
        <dbReference type="ARBA" id="ARBA00023125"/>
    </source>
</evidence>
<dbReference type="EMBL" id="CP027666">
    <property type="protein sequence ID" value="AVO36188.1"/>
    <property type="molecule type" value="Genomic_DNA"/>
</dbReference>
<dbReference type="PROSITE" id="PS50110">
    <property type="entry name" value="RESPONSE_REGULATORY"/>
    <property type="match status" value="1"/>
</dbReference>
<sequence>MKVLVVEDDAALQATLQRTLARRGFVVATAGDGVAALQRWAATPPDAVVLDLSLPGLDGLQVLAQARAQGLGAPVLILTARGTVGDRVLGLNAGADDYLAKPFDLDELEARLRALVRRSGSAALAADVRFGRLRHDRTDGAVYLDDAPLELPPRELALLCALLARPGQAVIKERLFEQVFPGEAEVRYEAIEVVAYRLRRKLAGTGVGLVTLRGLGYLLRAEA</sequence>
<dbReference type="InterPro" id="IPR001789">
    <property type="entry name" value="Sig_transdc_resp-reg_receiver"/>
</dbReference>
<dbReference type="SUPFAM" id="SSF52172">
    <property type="entry name" value="CheY-like"/>
    <property type="match status" value="1"/>
</dbReference>
<reference evidence="8 9" key="1">
    <citation type="submission" date="2018-03" db="EMBL/GenBank/DDBJ databases">
        <title>Genome sequencing of Ottowia sp.</title>
        <authorList>
            <person name="Kim S.-J."/>
            <person name="Heo J."/>
            <person name="Kwon S.-W."/>
        </authorList>
    </citation>
    <scope>NUCLEOTIDE SEQUENCE [LARGE SCALE GENOMIC DNA]</scope>
    <source>
        <strain evidence="8 9">KADR8-3</strain>
    </source>
</reference>
<name>A0A2S0MJW7_9BURK</name>
<proteinExistence type="predicted"/>
<dbReference type="AlphaFoldDB" id="A0A2S0MJW7"/>
<dbReference type="GO" id="GO:0006355">
    <property type="term" value="P:regulation of DNA-templated transcription"/>
    <property type="evidence" value="ECO:0007669"/>
    <property type="project" value="InterPro"/>
</dbReference>
<dbReference type="Pfam" id="PF00486">
    <property type="entry name" value="Trans_reg_C"/>
    <property type="match status" value="1"/>
</dbReference>
<feature type="DNA-binding region" description="OmpR/PhoB-type" evidence="5">
    <location>
        <begin position="125"/>
        <end position="221"/>
    </location>
</feature>
<dbReference type="SMART" id="SM00448">
    <property type="entry name" value="REC"/>
    <property type="match status" value="1"/>
</dbReference>
<dbReference type="GO" id="GO:0032993">
    <property type="term" value="C:protein-DNA complex"/>
    <property type="evidence" value="ECO:0007669"/>
    <property type="project" value="TreeGrafter"/>
</dbReference>
<protein>
    <submittedName>
        <fullName evidence="8">Two-component system response regulator</fullName>
    </submittedName>
</protein>
<dbReference type="GO" id="GO:0000156">
    <property type="term" value="F:phosphorelay response regulator activity"/>
    <property type="evidence" value="ECO:0007669"/>
    <property type="project" value="TreeGrafter"/>
</dbReference>
<organism evidence="8 9">
    <name type="scientific">Ottowia oryzae</name>
    <dbReference type="NCBI Taxonomy" id="2109914"/>
    <lineage>
        <taxon>Bacteria</taxon>
        <taxon>Pseudomonadati</taxon>
        <taxon>Pseudomonadota</taxon>
        <taxon>Betaproteobacteria</taxon>
        <taxon>Burkholderiales</taxon>
        <taxon>Comamonadaceae</taxon>
        <taxon>Ottowia</taxon>
    </lineage>
</organism>
<dbReference type="InterPro" id="IPR011006">
    <property type="entry name" value="CheY-like_superfamily"/>
</dbReference>
<dbReference type="InterPro" id="IPR001867">
    <property type="entry name" value="OmpR/PhoB-type_DNA-bd"/>
</dbReference>
<accession>A0A2S0MJW7</accession>
<keyword evidence="2 5" id="KW-0238">DNA-binding</keyword>
<dbReference type="Gene3D" id="6.10.250.690">
    <property type="match status" value="1"/>
</dbReference>
<dbReference type="PROSITE" id="PS51755">
    <property type="entry name" value="OMPR_PHOB"/>
    <property type="match status" value="1"/>
</dbReference>
<dbReference type="Proteomes" id="UP000239709">
    <property type="component" value="Chromosome"/>
</dbReference>
<gene>
    <name evidence="8" type="ORF">C6570_14740</name>
</gene>
<keyword evidence="9" id="KW-1185">Reference proteome</keyword>
<dbReference type="GO" id="GO:0000976">
    <property type="term" value="F:transcription cis-regulatory region binding"/>
    <property type="evidence" value="ECO:0007669"/>
    <property type="project" value="TreeGrafter"/>
</dbReference>
<feature type="domain" description="OmpR/PhoB-type" evidence="7">
    <location>
        <begin position="125"/>
        <end position="221"/>
    </location>
</feature>
<keyword evidence="3" id="KW-0804">Transcription</keyword>
<evidence type="ECO:0000259" key="6">
    <source>
        <dbReference type="PROSITE" id="PS50110"/>
    </source>
</evidence>
<dbReference type="InterPro" id="IPR016032">
    <property type="entry name" value="Sig_transdc_resp-reg_C-effctor"/>
</dbReference>
<evidence type="ECO:0000256" key="4">
    <source>
        <dbReference type="PROSITE-ProRule" id="PRU00169"/>
    </source>
</evidence>
<dbReference type="KEGG" id="otk:C6570_14740"/>
<dbReference type="Pfam" id="PF00072">
    <property type="entry name" value="Response_reg"/>
    <property type="match status" value="1"/>
</dbReference>
<dbReference type="InterPro" id="IPR039420">
    <property type="entry name" value="WalR-like"/>
</dbReference>
<dbReference type="CDD" id="cd00383">
    <property type="entry name" value="trans_reg_C"/>
    <property type="match status" value="1"/>
</dbReference>
<dbReference type="GO" id="GO:0005829">
    <property type="term" value="C:cytosol"/>
    <property type="evidence" value="ECO:0007669"/>
    <property type="project" value="TreeGrafter"/>
</dbReference>
<dbReference type="Gene3D" id="3.40.50.2300">
    <property type="match status" value="1"/>
</dbReference>
<dbReference type="RefSeq" id="WP_106704730.1">
    <property type="nucleotide sequence ID" value="NZ_CP027666.1"/>
</dbReference>
<feature type="domain" description="Response regulatory" evidence="6">
    <location>
        <begin position="2"/>
        <end position="116"/>
    </location>
</feature>
<evidence type="ECO:0000259" key="7">
    <source>
        <dbReference type="PROSITE" id="PS51755"/>
    </source>
</evidence>
<dbReference type="PANTHER" id="PTHR48111">
    <property type="entry name" value="REGULATOR OF RPOS"/>
    <property type="match status" value="1"/>
</dbReference>